<dbReference type="Gene3D" id="3.40.5.90">
    <property type="entry name" value="CDGSH iron-sulfur domain, mitoNEET-type"/>
    <property type="match status" value="1"/>
</dbReference>
<dbReference type="InterPro" id="IPR018967">
    <property type="entry name" value="FeS-contain_CDGSH-typ"/>
</dbReference>
<dbReference type="RefSeq" id="WP_343969499.1">
    <property type="nucleotide sequence ID" value="NZ_BAAAHK010000007.1"/>
</dbReference>
<keyword evidence="4" id="KW-0411">Iron-sulfur</keyword>
<evidence type="ECO:0000256" key="3">
    <source>
        <dbReference type="ARBA" id="ARBA00023004"/>
    </source>
</evidence>
<protein>
    <recommendedName>
        <fullName evidence="5">Iron-binding zinc finger CDGSH type domain-containing protein</fullName>
    </recommendedName>
</protein>
<dbReference type="EMBL" id="BAAAHK010000007">
    <property type="protein sequence ID" value="GAA0940500.1"/>
    <property type="molecule type" value="Genomic_DNA"/>
</dbReference>
<keyword evidence="7" id="KW-1185">Reference proteome</keyword>
<feature type="domain" description="Iron-binding zinc finger CDGSH type" evidence="5">
    <location>
        <begin position="28"/>
        <end position="64"/>
    </location>
</feature>
<gene>
    <name evidence="6" type="ORF">GCM10009554_31280</name>
</gene>
<name>A0ABN1QC03_9ACTN</name>
<keyword evidence="2" id="KW-0479">Metal-binding</keyword>
<evidence type="ECO:0000313" key="6">
    <source>
        <dbReference type="EMBL" id="GAA0940500.1"/>
    </source>
</evidence>
<evidence type="ECO:0000259" key="5">
    <source>
        <dbReference type="SMART" id="SM00704"/>
    </source>
</evidence>
<dbReference type="Proteomes" id="UP001500542">
    <property type="component" value="Unassembled WGS sequence"/>
</dbReference>
<comment type="caution">
    <text evidence="6">The sequence shown here is derived from an EMBL/GenBank/DDBJ whole genome shotgun (WGS) entry which is preliminary data.</text>
</comment>
<organism evidence="6 7">
    <name type="scientific">Kribbella koreensis</name>
    <dbReference type="NCBI Taxonomy" id="57909"/>
    <lineage>
        <taxon>Bacteria</taxon>
        <taxon>Bacillati</taxon>
        <taxon>Actinomycetota</taxon>
        <taxon>Actinomycetes</taxon>
        <taxon>Propionibacteriales</taxon>
        <taxon>Kribbellaceae</taxon>
        <taxon>Kribbella</taxon>
    </lineage>
</organism>
<dbReference type="SMART" id="SM00704">
    <property type="entry name" value="ZnF_CDGSH"/>
    <property type="match status" value="1"/>
</dbReference>
<dbReference type="Pfam" id="PF09360">
    <property type="entry name" value="zf-CDGSH"/>
    <property type="match status" value="1"/>
</dbReference>
<evidence type="ECO:0000256" key="2">
    <source>
        <dbReference type="ARBA" id="ARBA00022723"/>
    </source>
</evidence>
<evidence type="ECO:0000256" key="4">
    <source>
        <dbReference type="ARBA" id="ARBA00023014"/>
    </source>
</evidence>
<proteinExistence type="predicted"/>
<accession>A0ABN1QC03</accession>
<evidence type="ECO:0000256" key="1">
    <source>
        <dbReference type="ARBA" id="ARBA00022714"/>
    </source>
</evidence>
<dbReference type="InterPro" id="IPR042216">
    <property type="entry name" value="MitoNEET_CISD"/>
</dbReference>
<sequence length="65" mass="7283">MHNFDTAEIQAYEDGPLIVRGNFELRDENGELIDPGRGTIALCRCGKSALKPLCDGTHTLIRKRR</sequence>
<reference evidence="6 7" key="1">
    <citation type="journal article" date="2019" name="Int. J. Syst. Evol. Microbiol.">
        <title>The Global Catalogue of Microorganisms (GCM) 10K type strain sequencing project: providing services to taxonomists for standard genome sequencing and annotation.</title>
        <authorList>
            <consortium name="The Broad Institute Genomics Platform"/>
            <consortium name="The Broad Institute Genome Sequencing Center for Infectious Disease"/>
            <person name="Wu L."/>
            <person name="Ma J."/>
        </authorList>
    </citation>
    <scope>NUCLEOTIDE SEQUENCE [LARGE SCALE GENOMIC DNA]</scope>
    <source>
        <strain evidence="6 7">JCM 10977</strain>
    </source>
</reference>
<keyword evidence="1" id="KW-0001">2Fe-2S</keyword>
<keyword evidence="3" id="KW-0408">Iron</keyword>
<evidence type="ECO:0000313" key="7">
    <source>
        <dbReference type="Proteomes" id="UP001500542"/>
    </source>
</evidence>